<protein>
    <submittedName>
        <fullName evidence="2">Transporter</fullName>
    </submittedName>
</protein>
<gene>
    <name evidence="2" type="ORF">DDR33_03055</name>
</gene>
<keyword evidence="3" id="KW-1185">Reference proteome</keyword>
<dbReference type="Proteomes" id="UP000245647">
    <property type="component" value="Unassembled WGS sequence"/>
</dbReference>
<evidence type="ECO:0000256" key="1">
    <source>
        <dbReference type="SAM" id="Phobius"/>
    </source>
</evidence>
<comment type="caution">
    <text evidence="2">The sequence shown here is derived from an EMBL/GenBank/DDBJ whole genome shotgun (WGS) entry which is preliminary data.</text>
</comment>
<evidence type="ECO:0000313" key="3">
    <source>
        <dbReference type="Proteomes" id="UP000245647"/>
    </source>
</evidence>
<sequence length="300" mass="34811">MNRPVFEIKQRQTQGKKHSKFYLLTWLNVTALILGIRSVQAQDTSHLRYSIFRPMPRALMREEMETDRPNITESPFTVEPGHFQYEADLFKHRRETSEDSKQRLSIFNQANLKLGLLPRTALQVIVESYVRELDREIQSGEKQSAEGFGDITIRIKQNLLGNYKGNFSLALIPYVKIPTNRYSENQSDEEGLMVPMSLKLPGDWKIGMQVEADRMLDEESKRHHAELLQSLSVSHVLFEKLEVSGETYYTYDLKSHHFNNFLDAALAVELTRDLKIDAGMVYGLQKDAHKDFFFGLAFRY</sequence>
<dbReference type="InterPro" id="IPR025737">
    <property type="entry name" value="FApF"/>
</dbReference>
<keyword evidence="1" id="KW-0472">Membrane</keyword>
<organism evidence="2 3">
    <name type="scientific">Pararcticibacter amylolyticus</name>
    <dbReference type="NCBI Taxonomy" id="2173175"/>
    <lineage>
        <taxon>Bacteria</taxon>
        <taxon>Pseudomonadati</taxon>
        <taxon>Bacteroidota</taxon>
        <taxon>Sphingobacteriia</taxon>
        <taxon>Sphingobacteriales</taxon>
        <taxon>Sphingobacteriaceae</taxon>
        <taxon>Pararcticibacter</taxon>
    </lineage>
</organism>
<dbReference type="Pfam" id="PF13557">
    <property type="entry name" value="Phenol_MetA_deg"/>
    <property type="match status" value="1"/>
</dbReference>
<dbReference type="AlphaFoldDB" id="A0A2U2PKS8"/>
<keyword evidence="1" id="KW-1133">Transmembrane helix</keyword>
<dbReference type="EMBL" id="QEAS01000002">
    <property type="protein sequence ID" value="PWG82016.1"/>
    <property type="molecule type" value="Genomic_DNA"/>
</dbReference>
<name>A0A2U2PKS8_9SPHI</name>
<feature type="transmembrane region" description="Helical" evidence="1">
    <location>
        <begin position="21"/>
        <end position="39"/>
    </location>
</feature>
<reference evidence="2 3" key="1">
    <citation type="submission" date="2018-04" db="EMBL/GenBank/DDBJ databases">
        <title>Pedobacter chongqingensis sp. nov., isolated from a rottenly hemp rope.</title>
        <authorList>
            <person name="Cai Y."/>
        </authorList>
    </citation>
    <scope>NUCLEOTIDE SEQUENCE [LARGE SCALE GENOMIC DNA]</scope>
    <source>
        <strain evidence="2 3">FJ4-8</strain>
    </source>
</reference>
<proteinExistence type="predicted"/>
<accession>A0A2U2PKS8</accession>
<evidence type="ECO:0000313" key="2">
    <source>
        <dbReference type="EMBL" id="PWG82016.1"/>
    </source>
</evidence>
<keyword evidence="1" id="KW-0812">Transmembrane</keyword>